<dbReference type="Proteomes" id="UP001597260">
    <property type="component" value="Unassembled WGS sequence"/>
</dbReference>
<dbReference type="EMBL" id="JBHTMP010000018">
    <property type="protein sequence ID" value="MFD1322185.1"/>
    <property type="molecule type" value="Genomic_DNA"/>
</dbReference>
<proteinExistence type="predicted"/>
<accession>A0ABW3YED1</accession>
<organism evidence="1 2">
    <name type="scientific">Micromonospora sonneratiae</name>
    <dbReference type="NCBI Taxonomy" id="1184706"/>
    <lineage>
        <taxon>Bacteria</taxon>
        <taxon>Bacillati</taxon>
        <taxon>Actinomycetota</taxon>
        <taxon>Actinomycetes</taxon>
        <taxon>Micromonosporales</taxon>
        <taxon>Micromonosporaceae</taxon>
        <taxon>Micromonospora</taxon>
    </lineage>
</organism>
<gene>
    <name evidence="1" type="ORF">ACFQ4H_13895</name>
</gene>
<keyword evidence="2" id="KW-1185">Reference proteome</keyword>
<evidence type="ECO:0008006" key="3">
    <source>
        <dbReference type="Google" id="ProtNLM"/>
    </source>
</evidence>
<evidence type="ECO:0000313" key="1">
    <source>
        <dbReference type="EMBL" id="MFD1322185.1"/>
    </source>
</evidence>
<name>A0ABW3YED1_9ACTN</name>
<dbReference type="RefSeq" id="WP_377570814.1">
    <property type="nucleotide sequence ID" value="NZ_JBHTMP010000018.1"/>
</dbReference>
<evidence type="ECO:0000313" key="2">
    <source>
        <dbReference type="Proteomes" id="UP001597260"/>
    </source>
</evidence>
<protein>
    <recommendedName>
        <fullName evidence="3">DUF1579 domain-containing protein</fullName>
    </recommendedName>
</protein>
<reference evidence="2" key="1">
    <citation type="journal article" date="2019" name="Int. J. Syst. Evol. Microbiol.">
        <title>The Global Catalogue of Microorganisms (GCM) 10K type strain sequencing project: providing services to taxonomists for standard genome sequencing and annotation.</title>
        <authorList>
            <consortium name="The Broad Institute Genomics Platform"/>
            <consortium name="The Broad Institute Genome Sequencing Center for Infectious Disease"/>
            <person name="Wu L."/>
            <person name="Ma J."/>
        </authorList>
    </citation>
    <scope>NUCLEOTIDE SEQUENCE [LARGE SCALE GENOMIC DNA]</scope>
    <source>
        <strain evidence="2">JCM 31037</strain>
    </source>
</reference>
<sequence length="168" mass="18949">MTILSTRRPGVGDFDFLVGTWEVANRRLLRPLTGSTEWDEFPGTAVCHAPLFDGAANLDEIIFPTKGFRGLTLRLFDPQRQEWSLNWANSRTGRLEPPVVGRFGDDGTGRFHGDDTYDGTPIRCRFVWSRITSTSARWEQAFSTDGEQSWETNWVMTMTRSDRAGAAA</sequence>
<comment type="caution">
    <text evidence="1">The sequence shown here is derived from an EMBL/GenBank/DDBJ whole genome shotgun (WGS) entry which is preliminary data.</text>
</comment>